<dbReference type="AlphaFoldDB" id="A0A3B1AAC0"/>
<feature type="domain" description="Methyltransferase type 11" evidence="2">
    <location>
        <begin position="70"/>
        <end position="165"/>
    </location>
</feature>
<dbReference type="CDD" id="cd02440">
    <property type="entry name" value="AdoMet_MTases"/>
    <property type="match status" value="1"/>
</dbReference>
<name>A0A3B1AAC0_9ZZZZ</name>
<gene>
    <name evidence="3" type="ORF">MNBD_GAMMA22-990</name>
</gene>
<dbReference type="GO" id="GO:0008757">
    <property type="term" value="F:S-adenosylmethionine-dependent methyltransferase activity"/>
    <property type="evidence" value="ECO:0007669"/>
    <property type="project" value="InterPro"/>
</dbReference>
<dbReference type="InterPro" id="IPR029063">
    <property type="entry name" value="SAM-dependent_MTases_sf"/>
</dbReference>
<protein>
    <recommendedName>
        <fullName evidence="2">Methyltransferase type 11 domain-containing protein</fullName>
    </recommendedName>
</protein>
<evidence type="ECO:0000256" key="1">
    <source>
        <dbReference type="ARBA" id="ARBA00022679"/>
    </source>
</evidence>
<evidence type="ECO:0000313" key="3">
    <source>
        <dbReference type="EMBL" id="VAX00982.1"/>
    </source>
</evidence>
<reference evidence="3" key="1">
    <citation type="submission" date="2018-06" db="EMBL/GenBank/DDBJ databases">
        <authorList>
            <person name="Zhirakovskaya E."/>
        </authorList>
    </citation>
    <scope>NUCLEOTIDE SEQUENCE</scope>
</reference>
<evidence type="ECO:0000259" key="2">
    <source>
        <dbReference type="Pfam" id="PF08241"/>
    </source>
</evidence>
<dbReference type="Pfam" id="PF08241">
    <property type="entry name" value="Methyltransf_11"/>
    <property type="match status" value="1"/>
</dbReference>
<accession>A0A3B1AAC0</accession>
<keyword evidence="1" id="KW-0808">Transferase</keyword>
<sequence length="273" mass="30657">MLSEKAVVDHYYHGDLLNSIKDAINELGKTPETVSIDDLAAVDEFHIGGREATEHLLGQIKISKQDHIIDLGCGLGGTARYIAKKYASKITGIDLTQEYIDTGNTMSSWLKLNKQVSLQQGSVLSMPFDEGTFDVGYMMHLGMNIENKEQFFKEVFRVLRPGSSFGIYDVMQMNTGEIVYPVPWATTASTSYVDTSENYKQAIENAGFVVTAENNRREFALMFFEKLREKNLKPETLGLQTLMQNTTTEKIKNMVSNISSELLAPVELIIKKY</sequence>
<dbReference type="Gene3D" id="3.40.50.150">
    <property type="entry name" value="Vaccinia Virus protein VP39"/>
    <property type="match status" value="1"/>
</dbReference>
<dbReference type="SUPFAM" id="SSF53335">
    <property type="entry name" value="S-adenosyl-L-methionine-dependent methyltransferases"/>
    <property type="match status" value="1"/>
</dbReference>
<proteinExistence type="predicted"/>
<dbReference type="PANTHER" id="PTHR44068:SF11">
    <property type="entry name" value="GERANYL DIPHOSPHATE 2-C-METHYLTRANSFERASE"/>
    <property type="match status" value="1"/>
</dbReference>
<dbReference type="InterPro" id="IPR013216">
    <property type="entry name" value="Methyltransf_11"/>
</dbReference>
<dbReference type="InterPro" id="IPR050447">
    <property type="entry name" value="Erg6_SMT_methyltransf"/>
</dbReference>
<organism evidence="3">
    <name type="scientific">hydrothermal vent metagenome</name>
    <dbReference type="NCBI Taxonomy" id="652676"/>
    <lineage>
        <taxon>unclassified sequences</taxon>
        <taxon>metagenomes</taxon>
        <taxon>ecological metagenomes</taxon>
    </lineage>
</organism>
<dbReference type="EMBL" id="UOFS01000046">
    <property type="protein sequence ID" value="VAX00982.1"/>
    <property type="molecule type" value="Genomic_DNA"/>
</dbReference>
<dbReference type="PANTHER" id="PTHR44068">
    <property type="entry name" value="ZGC:194242"/>
    <property type="match status" value="1"/>
</dbReference>